<evidence type="ECO:0000313" key="3">
    <source>
        <dbReference type="Proteomes" id="UP000094526"/>
    </source>
</evidence>
<dbReference type="Pfam" id="PF01979">
    <property type="entry name" value="Amidohydro_1"/>
    <property type="match status" value="2"/>
</dbReference>
<keyword evidence="2" id="KW-0378">Hydrolase</keyword>
<dbReference type="STRING" id="86049.A0A1C1CL71"/>
<dbReference type="EMBL" id="LGRB01000011">
    <property type="protein sequence ID" value="OCT49254.1"/>
    <property type="molecule type" value="Genomic_DNA"/>
</dbReference>
<gene>
    <name evidence="2" type="ORF">CLCR_04745</name>
</gene>
<dbReference type="GO" id="GO:0016810">
    <property type="term" value="F:hydrolase activity, acting on carbon-nitrogen (but not peptide) bonds"/>
    <property type="evidence" value="ECO:0007669"/>
    <property type="project" value="InterPro"/>
</dbReference>
<organism evidence="2 3">
    <name type="scientific">Cladophialophora carrionii</name>
    <dbReference type="NCBI Taxonomy" id="86049"/>
    <lineage>
        <taxon>Eukaryota</taxon>
        <taxon>Fungi</taxon>
        <taxon>Dikarya</taxon>
        <taxon>Ascomycota</taxon>
        <taxon>Pezizomycotina</taxon>
        <taxon>Eurotiomycetes</taxon>
        <taxon>Chaetothyriomycetidae</taxon>
        <taxon>Chaetothyriales</taxon>
        <taxon>Herpotrichiellaceae</taxon>
        <taxon>Cladophialophora</taxon>
    </lineage>
</organism>
<proteinExistence type="predicted"/>
<feature type="domain" description="Amidohydrolase-related" evidence="1">
    <location>
        <begin position="64"/>
        <end position="174"/>
    </location>
</feature>
<dbReference type="Proteomes" id="UP000094526">
    <property type="component" value="Unassembled WGS sequence"/>
</dbReference>
<dbReference type="VEuPathDB" id="FungiDB:CLCR_04745"/>
<dbReference type="SUPFAM" id="SSF51338">
    <property type="entry name" value="Composite domain of metallo-dependent hydrolases"/>
    <property type="match status" value="2"/>
</dbReference>
<reference evidence="3" key="1">
    <citation type="submission" date="2015-07" db="EMBL/GenBank/DDBJ databases">
        <authorList>
            <person name="Teixeira M.M."/>
            <person name="Souza R.C."/>
            <person name="Almeida L.G."/>
            <person name="Vicente V.A."/>
            <person name="de Hoog S."/>
            <person name="Bocca A.L."/>
            <person name="de Almeida S.R."/>
            <person name="Vasconcelos A.T."/>
            <person name="Felipe M.S."/>
        </authorList>
    </citation>
    <scope>NUCLEOTIDE SEQUENCE [LARGE SCALE GENOMIC DNA]</scope>
    <source>
        <strain evidence="3">KSF</strain>
    </source>
</reference>
<sequence length="524" mass="56994">MTTEPPNSSILLRGGTVLTHDKTDHVIVLRDTDVLVHNGIIERVGENIDPPSSSTEVIDCKGKIVSPGFLDTHHHLWQTQLKGRHAEKGLSHTCIRPESDGAVALGNMMSYAYKPEDMYWGQLSGCLEAIHAGTTTVLDHAHCAYTPDHATSALQATLDSGIRAIFGYTVPTRVAQWDQSQCVPEPDPMPEWAVQQLGDLLEKHNSAASLVEIGLGFDLWFLPKDMVLGTFQTLRQKGLRLVTSHVGRNAFMGLHSHVQLLQSYDLLRSPYPPSESSTNMPYLLLSHCNGISHEDMSMLATTGTPISSTPGTESQMGMGFPVGLDPALKSRETAHVSLGVDCHTNDPSSILLQARMLLQLTRVEKNAKIVAPGNYPSENVTGTSEEAFNLATIRGARCLGLGDAIGSIEVGKKADLVVFDAAGSVGMLSAVEYDPVVAIVRFSEAADIEHVIVNGVLKKRGGKLVATDVSLDKMGPMEWKETAEQVRRSQREIQQRIDGLSLQRARETLLAMFHTDSSRLVDAE</sequence>
<dbReference type="InterPro" id="IPR006680">
    <property type="entry name" value="Amidohydro-rel"/>
</dbReference>
<dbReference type="PANTHER" id="PTHR43794:SF5">
    <property type="entry name" value="CHLOROHYDROLASE FAMILY PROTEIN"/>
    <property type="match status" value="1"/>
</dbReference>
<dbReference type="SUPFAM" id="SSF51556">
    <property type="entry name" value="Metallo-dependent hydrolases"/>
    <property type="match status" value="1"/>
</dbReference>
<protein>
    <submittedName>
        <fullName evidence="2">Amidohydrolase family protein</fullName>
    </submittedName>
</protein>
<dbReference type="OrthoDB" id="194468at2759"/>
<dbReference type="AlphaFoldDB" id="A0A1C1CL71"/>
<dbReference type="Gene3D" id="3.20.20.140">
    <property type="entry name" value="Metal-dependent hydrolases"/>
    <property type="match status" value="1"/>
</dbReference>
<dbReference type="InterPro" id="IPR011059">
    <property type="entry name" value="Metal-dep_hydrolase_composite"/>
</dbReference>
<dbReference type="VEuPathDB" id="FungiDB:G647_02684"/>
<evidence type="ECO:0000259" key="1">
    <source>
        <dbReference type="Pfam" id="PF01979"/>
    </source>
</evidence>
<comment type="caution">
    <text evidence="2">The sequence shown here is derived from an EMBL/GenBank/DDBJ whole genome shotgun (WGS) entry which is preliminary data.</text>
</comment>
<keyword evidence="3" id="KW-1185">Reference proteome</keyword>
<feature type="domain" description="Amidohydrolase-related" evidence="1">
    <location>
        <begin position="333"/>
        <end position="456"/>
    </location>
</feature>
<name>A0A1C1CL71_9EURO</name>
<dbReference type="PANTHER" id="PTHR43794">
    <property type="entry name" value="AMINOHYDROLASE SSNA-RELATED"/>
    <property type="match status" value="1"/>
</dbReference>
<dbReference type="Gene3D" id="2.30.40.10">
    <property type="entry name" value="Urease, subunit C, domain 1"/>
    <property type="match status" value="1"/>
</dbReference>
<dbReference type="InterPro" id="IPR032466">
    <property type="entry name" value="Metal_Hydrolase"/>
</dbReference>
<accession>A0A1C1CL71</accession>
<evidence type="ECO:0000313" key="2">
    <source>
        <dbReference type="EMBL" id="OCT49254.1"/>
    </source>
</evidence>
<dbReference type="eggNOG" id="KOG3968">
    <property type="taxonomic scope" value="Eukaryota"/>
</dbReference>
<dbReference type="InterPro" id="IPR050287">
    <property type="entry name" value="MTA/SAH_deaminase"/>
</dbReference>